<evidence type="ECO:0000313" key="2">
    <source>
        <dbReference type="EMBL" id="HIV04716.1"/>
    </source>
</evidence>
<dbReference type="Pfam" id="PF04367">
    <property type="entry name" value="DUF502"/>
    <property type="match status" value="1"/>
</dbReference>
<name>A0A9D1NKW3_9BACT</name>
<keyword evidence="1" id="KW-0812">Transmembrane</keyword>
<dbReference type="EMBL" id="DVOG01000161">
    <property type="protein sequence ID" value="HIV04716.1"/>
    <property type="molecule type" value="Genomic_DNA"/>
</dbReference>
<dbReference type="PANTHER" id="PTHR31876">
    <property type="entry name" value="COV-LIKE PROTEIN 1"/>
    <property type="match status" value="1"/>
</dbReference>
<evidence type="ECO:0000313" key="3">
    <source>
        <dbReference type="Proteomes" id="UP000886812"/>
    </source>
</evidence>
<dbReference type="Proteomes" id="UP000886812">
    <property type="component" value="Unassembled WGS sequence"/>
</dbReference>
<sequence>MSGDKRDGNAPSGIGGGIRAAFVTGLLLCLPVSLTIYIIVWLVNFLASPARGSFQYFLQFFGVELEPTPLVNAGMTILSALTVAAGIAFVGFVSRNILGRVFFSLLEEILGRLPMVRSIYSAIKQIIDTFSVGNKEKTFSRAVLVEFPRRGCWTVGFLTHEGETQFSRLAGTPLVHVFVPTTPNPTGGYM</sequence>
<reference evidence="2" key="1">
    <citation type="submission" date="2020-10" db="EMBL/GenBank/DDBJ databases">
        <authorList>
            <person name="Gilroy R."/>
        </authorList>
    </citation>
    <scope>NUCLEOTIDE SEQUENCE</scope>
    <source>
        <strain evidence="2">10669</strain>
    </source>
</reference>
<proteinExistence type="predicted"/>
<evidence type="ECO:0000256" key="1">
    <source>
        <dbReference type="SAM" id="Phobius"/>
    </source>
</evidence>
<feature type="transmembrane region" description="Helical" evidence="1">
    <location>
        <begin position="70"/>
        <end position="93"/>
    </location>
</feature>
<feature type="non-terminal residue" evidence="2">
    <location>
        <position position="190"/>
    </location>
</feature>
<reference evidence="2" key="2">
    <citation type="journal article" date="2021" name="PeerJ">
        <title>Extensive microbial diversity within the chicken gut microbiome revealed by metagenomics and culture.</title>
        <authorList>
            <person name="Gilroy R."/>
            <person name="Ravi A."/>
            <person name="Getino M."/>
            <person name="Pursley I."/>
            <person name="Horton D.L."/>
            <person name="Alikhan N.F."/>
            <person name="Baker D."/>
            <person name="Gharbi K."/>
            <person name="Hall N."/>
            <person name="Watson M."/>
            <person name="Adriaenssens E.M."/>
            <person name="Foster-Nyarko E."/>
            <person name="Jarju S."/>
            <person name="Secka A."/>
            <person name="Antonio M."/>
            <person name="Oren A."/>
            <person name="Chaudhuri R.R."/>
            <person name="La Ragione R."/>
            <person name="Hildebrand F."/>
            <person name="Pallen M.J."/>
        </authorList>
    </citation>
    <scope>NUCLEOTIDE SEQUENCE</scope>
    <source>
        <strain evidence="2">10669</strain>
    </source>
</reference>
<gene>
    <name evidence="2" type="ORF">IAC75_06195</name>
</gene>
<organism evidence="2 3">
    <name type="scientific">Candidatus Spyradosoma merdigallinarum</name>
    <dbReference type="NCBI Taxonomy" id="2840950"/>
    <lineage>
        <taxon>Bacteria</taxon>
        <taxon>Pseudomonadati</taxon>
        <taxon>Verrucomicrobiota</taxon>
        <taxon>Opitutia</taxon>
        <taxon>Opitutia incertae sedis</taxon>
        <taxon>Candidatus Spyradosoma</taxon>
    </lineage>
</organism>
<protein>
    <submittedName>
        <fullName evidence="2">DUF502 domain-containing protein</fullName>
    </submittedName>
</protein>
<accession>A0A9D1NKW3</accession>
<keyword evidence="1" id="KW-0472">Membrane</keyword>
<dbReference type="AlphaFoldDB" id="A0A9D1NKW3"/>
<dbReference type="PANTHER" id="PTHR31876:SF26">
    <property type="entry name" value="PROTEIN LIKE COV 2"/>
    <property type="match status" value="1"/>
</dbReference>
<keyword evidence="1" id="KW-1133">Transmembrane helix</keyword>
<comment type="caution">
    <text evidence="2">The sequence shown here is derived from an EMBL/GenBank/DDBJ whole genome shotgun (WGS) entry which is preliminary data.</text>
</comment>
<dbReference type="InterPro" id="IPR007462">
    <property type="entry name" value="COV1-like"/>
</dbReference>
<feature type="transmembrane region" description="Helical" evidence="1">
    <location>
        <begin position="20"/>
        <end position="43"/>
    </location>
</feature>